<feature type="domain" description="Poly(A) RNA polymerase mitochondrial-like central palm" evidence="7">
    <location>
        <begin position="126"/>
        <end position="252"/>
    </location>
</feature>
<dbReference type="Gene3D" id="1.10.1410.10">
    <property type="match status" value="1"/>
</dbReference>
<dbReference type="EMBL" id="CAJVQB010026233">
    <property type="protein sequence ID" value="CAG8808084.1"/>
    <property type="molecule type" value="Genomic_DNA"/>
</dbReference>
<gene>
    <name evidence="8" type="ORF">GMARGA_LOCUS24639</name>
</gene>
<dbReference type="SUPFAM" id="SSF81301">
    <property type="entry name" value="Nucleotidyltransferase"/>
    <property type="match status" value="1"/>
</dbReference>
<proteinExistence type="inferred from homology"/>
<feature type="compositionally biased region" description="Basic residues" evidence="5">
    <location>
        <begin position="568"/>
        <end position="581"/>
    </location>
</feature>
<feature type="region of interest" description="Disordered" evidence="5">
    <location>
        <begin position="1"/>
        <end position="20"/>
    </location>
</feature>
<feature type="region of interest" description="Disordered" evidence="5">
    <location>
        <begin position="557"/>
        <end position="581"/>
    </location>
</feature>
<keyword evidence="9" id="KW-1185">Reference proteome</keyword>
<protein>
    <recommendedName>
        <fullName evidence="2">polynucleotide adenylyltransferase</fullName>
        <ecNumber evidence="2">2.7.7.19</ecNumber>
    </recommendedName>
</protein>
<evidence type="ECO:0000256" key="4">
    <source>
        <dbReference type="ARBA" id="ARBA00022842"/>
    </source>
</evidence>
<dbReference type="EC" id="2.7.7.19" evidence="2"/>
<evidence type="ECO:0000313" key="9">
    <source>
        <dbReference type="Proteomes" id="UP000789901"/>
    </source>
</evidence>
<keyword evidence="3" id="KW-0479">Metal-binding</keyword>
<dbReference type="CDD" id="cd05402">
    <property type="entry name" value="NT_PAP_TUTase"/>
    <property type="match status" value="1"/>
</dbReference>
<dbReference type="PANTHER" id="PTHR23092:SF15">
    <property type="entry name" value="INACTIVE NON-CANONICAL POLY(A) RNA POLYMERASE PROTEIN TRF4-2-RELATED"/>
    <property type="match status" value="1"/>
</dbReference>
<evidence type="ECO:0000256" key="2">
    <source>
        <dbReference type="ARBA" id="ARBA00012388"/>
    </source>
</evidence>
<feature type="region of interest" description="Disordered" evidence="5">
    <location>
        <begin position="85"/>
        <end position="105"/>
    </location>
</feature>
<dbReference type="InterPro" id="IPR045862">
    <property type="entry name" value="Trf4-like"/>
</dbReference>
<sequence length="581" mass="67383">MERTSGRCPPQGPSSYQPFSQQLPVSFRLPPIPVHARVNKTVLGSTEIVQKTSVGNAFVNNDPFIPLNPLTVEEIRVFEDKKAAENNARKRRRSSDYDKWRRPNSQETPWINNERTVYKSVVQRLHYEILEFVDYLLPTNLERLLRGYVIKRIEMAIRAVYPTAEIMAFGSYNTGLYLPTSDIDLVCFIHQRSPLREIVAILNRNNICEGRPVAIANAVVPIIKFKERYTKFNVDISFNQASGFSSAAAMKLFMKEWPSLGKLVVTLKYFLHHHELDDPSCGGMGGYTVFCMILSFLQLHPEIQKGLIIPEDENLGVLLIEFFELYGIHYNYEDLAIRVAKDKSSGFNIGYYRKKYEDWTMKDPITNICIQDPSDSTNDIARSTKNMRTIRGEFWRAFQRLVTQVGYLERCSPRDEDGTFKDLQNQSILSSIVFISSDVRKRRDQLYKDYKHGTLGTVLSTYGTDPSLFVRHRDVDDIIGMFKFEIAEADRLRTFKFARIRSKNDRRYISSPSNRRERSPVFNYRTSTSVDQIYVEENSDMEMSDEYISDFTSIDRKFKNGTGDFNGKRRSNKRHKRDRGD</sequence>
<dbReference type="InterPro" id="IPR002058">
    <property type="entry name" value="PAP_assoc"/>
</dbReference>
<dbReference type="Pfam" id="PF03828">
    <property type="entry name" value="PAP_assoc"/>
    <property type="match status" value="1"/>
</dbReference>
<evidence type="ECO:0000259" key="6">
    <source>
        <dbReference type="Pfam" id="PF03828"/>
    </source>
</evidence>
<dbReference type="PANTHER" id="PTHR23092">
    <property type="entry name" value="POLY(A) RNA POLYMERASE"/>
    <property type="match status" value="1"/>
</dbReference>
<dbReference type="InterPro" id="IPR054708">
    <property type="entry name" value="MTPAP-like_central"/>
</dbReference>
<feature type="compositionally biased region" description="Basic and acidic residues" evidence="5">
    <location>
        <begin position="85"/>
        <end position="101"/>
    </location>
</feature>
<dbReference type="SUPFAM" id="SSF81631">
    <property type="entry name" value="PAP/OAS1 substrate-binding domain"/>
    <property type="match status" value="1"/>
</dbReference>
<evidence type="ECO:0000259" key="7">
    <source>
        <dbReference type="Pfam" id="PF22600"/>
    </source>
</evidence>
<accession>A0ABN7VZ32</accession>
<evidence type="ECO:0000256" key="1">
    <source>
        <dbReference type="ARBA" id="ARBA00008593"/>
    </source>
</evidence>
<dbReference type="Gene3D" id="3.30.460.10">
    <property type="entry name" value="Beta Polymerase, domain 2"/>
    <property type="match status" value="1"/>
</dbReference>
<dbReference type="Proteomes" id="UP000789901">
    <property type="component" value="Unassembled WGS sequence"/>
</dbReference>
<comment type="caution">
    <text evidence="8">The sequence shown here is derived from an EMBL/GenBank/DDBJ whole genome shotgun (WGS) entry which is preliminary data.</text>
</comment>
<dbReference type="InterPro" id="IPR043519">
    <property type="entry name" value="NT_sf"/>
</dbReference>
<keyword evidence="4" id="KW-0460">Magnesium</keyword>
<evidence type="ECO:0000256" key="5">
    <source>
        <dbReference type="SAM" id="MobiDB-lite"/>
    </source>
</evidence>
<organism evidence="8 9">
    <name type="scientific">Gigaspora margarita</name>
    <dbReference type="NCBI Taxonomy" id="4874"/>
    <lineage>
        <taxon>Eukaryota</taxon>
        <taxon>Fungi</taxon>
        <taxon>Fungi incertae sedis</taxon>
        <taxon>Mucoromycota</taxon>
        <taxon>Glomeromycotina</taxon>
        <taxon>Glomeromycetes</taxon>
        <taxon>Diversisporales</taxon>
        <taxon>Gigasporaceae</taxon>
        <taxon>Gigaspora</taxon>
    </lineage>
</organism>
<feature type="domain" description="PAP-associated" evidence="6">
    <location>
        <begin position="314"/>
        <end position="378"/>
    </location>
</feature>
<evidence type="ECO:0000256" key="3">
    <source>
        <dbReference type="ARBA" id="ARBA00022723"/>
    </source>
</evidence>
<evidence type="ECO:0000313" key="8">
    <source>
        <dbReference type="EMBL" id="CAG8808084.1"/>
    </source>
</evidence>
<name>A0ABN7VZ32_GIGMA</name>
<reference evidence="8 9" key="1">
    <citation type="submission" date="2021-06" db="EMBL/GenBank/DDBJ databases">
        <authorList>
            <person name="Kallberg Y."/>
            <person name="Tangrot J."/>
            <person name="Rosling A."/>
        </authorList>
    </citation>
    <scope>NUCLEOTIDE SEQUENCE [LARGE SCALE GENOMIC DNA]</scope>
    <source>
        <strain evidence="8 9">120-4 pot B 10/14</strain>
    </source>
</reference>
<dbReference type="Pfam" id="PF22600">
    <property type="entry name" value="MTPAP-like_central"/>
    <property type="match status" value="1"/>
</dbReference>
<comment type="similarity">
    <text evidence="1">Belongs to the DNA polymerase type-B-like family.</text>
</comment>